<accession>X0V4Y3</accession>
<name>X0V4Y3_9ZZZZ</name>
<feature type="coiled-coil region" evidence="1">
    <location>
        <begin position="48"/>
        <end position="103"/>
    </location>
</feature>
<protein>
    <recommendedName>
        <fullName evidence="3">Peptidase M23</fullName>
    </recommendedName>
</protein>
<feature type="non-terminal residue" evidence="2">
    <location>
        <position position="223"/>
    </location>
</feature>
<reference evidence="2" key="1">
    <citation type="journal article" date="2014" name="Front. Microbiol.">
        <title>High frequency of phylogenetically diverse reductive dehalogenase-homologous genes in deep subseafloor sedimentary metagenomes.</title>
        <authorList>
            <person name="Kawai M."/>
            <person name="Futagami T."/>
            <person name="Toyoda A."/>
            <person name="Takaki Y."/>
            <person name="Nishi S."/>
            <person name="Hori S."/>
            <person name="Arai W."/>
            <person name="Tsubouchi T."/>
            <person name="Morono Y."/>
            <person name="Uchiyama I."/>
            <person name="Ito T."/>
            <person name="Fujiyama A."/>
            <person name="Inagaki F."/>
            <person name="Takami H."/>
        </authorList>
    </citation>
    <scope>NUCLEOTIDE SEQUENCE</scope>
    <source>
        <strain evidence="2">Expedition CK06-06</strain>
    </source>
</reference>
<gene>
    <name evidence="2" type="ORF">S01H1_46386</name>
</gene>
<comment type="caution">
    <text evidence="2">The sequence shown here is derived from an EMBL/GenBank/DDBJ whole genome shotgun (WGS) entry which is preliminary data.</text>
</comment>
<evidence type="ECO:0000256" key="1">
    <source>
        <dbReference type="SAM" id="Coils"/>
    </source>
</evidence>
<dbReference type="Gene3D" id="6.10.250.3150">
    <property type="match status" value="1"/>
</dbReference>
<organism evidence="2">
    <name type="scientific">marine sediment metagenome</name>
    <dbReference type="NCBI Taxonomy" id="412755"/>
    <lineage>
        <taxon>unclassified sequences</taxon>
        <taxon>metagenomes</taxon>
        <taxon>ecological metagenomes</taxon>
    </lineage>
</organism>
<evidence type="ECO:0008006" key="3">
    <source>
        <dbReference type="Google" id="ProtNLM"/>
    </source>
</evidence>
<dbReference type="EMBL" id="BARS01029701">
    <property type="protein sequence ID" value="GAG07533.1"/>
    <property type="molecule type" value="Genomic_DNA"/>
</dbReference>
<proteinExistence type="predicted"/>
<dbReference type="AlphaFoldDB" id="X0V4Y3"/>
<keyword evidence="1" id="KW-0175">Coiled coil</keyword>
<evidence type="ECO:0000313" key="2">
    <source>
        <dbReference type="EMBL" id="GAG07533.1"/>
    </source>
</evidence>
<feature type="coiled-coil region" evidence="1">
    <location>
        <begin position="153"/>
        <end position="198"/>
    </location>
</feature>
<sequence length="223" mass="25314">MFQNLPVPKLRLLARGIFLATVLALLLSTGSSFSNAGCTDYFSCNKEIDRVKKEIFRLQGLERNLQNQIAYLDNQIYLTELEIKVKEKEIKLLSADIGDLSQRLNRISSLLKYQEGIFTARARSAYASDQLSPFDAVLGADTLDTAFRKIKYLKVLEAQDRETLEEMRETRANFKEQKKTLESKKANVEKLKVEVEAQKVGLIGQKAGKNQLLGETRGEESQY</sequence>